<keyword evidence="4" id="KW-0732">Signal</keyword>
<keyword evidence="11" id="KW-1185">Reference proteome</keyword>
<dbReference type="Pfam" id="PF05504">
    <property type="entry name" value="Spore_GerAC"/>
    <property type="match status" value="1"/>
</dbReference>
<evidence type="ECO:0000313" key="10">
    <source>
        <dbReference type="EMBL" id="CAG7637075.1"/>
    </source>
</evidence>
<dbReference type="RefSeq" id="WP_218093551.1">
    <property type="nucleotide sequence ID" value="NZ_CAJVAS010000017.1"/>
</dbReference>
<comment type="caution">
    <text evidence="10">The sequence shown here is derived from an EMBL/GenBank/DDBJ whole genome shotgun (WGS) entry which is preliminary data.</text>
</comment>
<dbReference type="Proteomes" id="UP000693672">
    <property type="component" value="Unassembled WGS sequence"/>
</dbReference>
<dbReference type="Pfam" id="PF25198">
    <property type="entry name" value="Spore_GerAC_N"/>
    <property type="match status" value="1"/>
</dbReference>
<dbReference type="PANTHER" id="PTHR35789:SF1">
    <property type="entry name" value="SPORE GERMINATION PROTEIN B3"/>
    <property type="match status" value="1"/>
</dbReference>
<keyword evidence="3" id="KW-0309">Germination</keyword>
<feature type="domain" description="Spore germination protein N-terminal" evidence="9">
    <location>
        <begin position="24"/>
        <end position="197"/>
    </location>
</feature>
<evidence type="ECO:0000256" key="7">
    <source>
        <dbReference type="ARBA" id="ARBA00023288"/>
    </source>
</evidence>
<evidence type="ECO:0000256" key="3">
    <source>
        <dbReference type="ARBA" id="ARBA00022544"/>
    </source>
</evidence>
<gene>
    <name evidence="10" type="primary">gerBC_10</name>
    <name evidence="10" type="ORF">PAESOLCIP111_03813</name>
</gene>
<dbReference type="InterPro" id="IPR046953">
    <property type="entry name" value="Spore_GerAC-like_C"/>
</dbReference>
<accession>A0A916NK39</accession>
<dbReference type="GO" id="GO:0016020">
    <property type="term" value="C:membrane"/>
    <property type="evidence" value="ECO:0007669"/>
    <property type="project" value="UniProtKB-SubCell"/>
</dbReference>
<evidence type="ECO:0000256" key="1">
    <source>
        <dbReference type="ARBA" id="ARBA00004635"/>
    </source>
</evidence>
<keyword evidence="6" id="KW-0564">Palmitate</keyword>
<evidence type="ECO:0000259" key="9">
    <source>
        <dbReference type="Pfam" id="PF25198"/>
    </source>
</evidence>
<keyword evidence="7" id="KW-0449">Lipoprotein</keyword>
<protein>
    <submittedName>
        <fullName evidence="10">Spore germination protein B3</fullName>
    </submittedName>
</protein>
<evidence type="ECO:0000256" key="6">
    <source>
        <dbReference type="ARBA" id="ARBA00023139"/>
    </source>
</evidence>
<dbReference type="InterPro" id="IPR057336">
    <property type="entry name" value="GerAC_N"/>
</dbReference>
<dbReference type="AlphaFoldDB" id="A0A916NK39"/>
<evidence type="ECO:0000256" key="4">
    <source>
        <dbReference type="ARBA" id="ARBA00022729"/>
    </source>
</evidence>
<evidence type="ECO:0000259" key="8">
    <source>
        <dbReference type="Pfam" id="PF05504"/>
    </source>
</evidence>
<proteinExistence type="inferred from homology"/>
<dbReference type="PANTHER" id="PTHR35789">
    <property type="entry name" value="SPORE GERMINATION PROTEIN B3"/>
    <property type="match status" value="1"/>
</dbReference>
<evidence type="ECO:0000256" key="2">
    <source>
        <dbReference type="ARBA" id="ARBA00007886"/>
    </source>
</evidence>
<comment type="subcellular location">
    <subcellularLocation>
        <location evidence="1">Membrane</location>
        <topology evidence="1">Lipid-anchor</topology>
    </subcellularLocation>
</comment>
<dbReference type="EMBL" id="CAJVAS010000017">
    <property type="protein sequence ID" value="CAG7637075.1"/>
    <property type="molecule type" value="Genomic_DNA"/>
</dbReference>
<dbReference type="InterPro" id="IPR008844">
    <property type="entry name" value="Spore_GerAC-like"/>
</dbReference>
<feature type="domain" description="Spore germination GerAC-like C-terminal" evidence="8">
    <location>
        <begin position="225"/>
        <end position="389"/>
    </location>
</feature>
<evidence type="ECO:0000313" key="11">
    <source>
        <dbReference type="Proteomes" id="UP000693672"/>
    </source>
</evidence>
<evidence type="ECO:0000256" key="5">
    <source>
        <dbReference type="ARBA" id="ARBA00023136"/>
    </source>
</evidence>
<reference evidence="10" key="1">
    <citation type="submission" date="2021-06" db="EMBL/GenBank/DDBJ databases">
        <authorList>
            <person name="Criscuolo A."/>
        </authorList>
    </citation>
    <scope>NUCLEOTIDE SEQUENCE</scope>
    <source>
        <strain evidence="10">CIP111600</strain>
    </source>
</reference>
<dbReference type="GO" id="GO:0009847">
    <property type="term" value="P:spore germination"/>
    <property type="evidence" value="ECO:0007669"/>
    <property type="project" value="InterPro"/>
</dbReference>
<dbReference type="NCBIfam" id="TIGR02887">
    <property type="entry name" value="spore_ger_x_C"/>
    <property type="match status" value="1"/>
</dbReference>
<organism evidence="10 11">
    <name type="scientific">Paenibacillus solanacearum</name>
    <dbReference type="NCBI Taxonomy" id="2048548"/>
    <lineage>
        <taxon>Bacteria</taxon>
        <taxon>Bacillati</taxon>
        <taxon>Bacillota</taxon>
        <taxon>Bacilli</taxon>
        <taxon>Bacillales</taxon>
        <taxon>Paenibacillaceae</taxon>
        <taxon>Paenibacillus</taxon>
    </lineage>
</organism>
<dbReference type="PROSITE" id="PS51257">
    <property type="entry name" value="PROKAR_LIPOPROTEIN"/>
    <property type="match status" value="1"/>
</dbReference>
<keyword evidence="5" id="KW-0472">Membrane</keyword>
<sequence length="400" mass="43826">MKSKPYWAGVTLLSVILLTGCWSRVELNEYAIGMGVAVDKTGGKYDVSVQTVDPSELSPKQGGGGGGSPVVLYKASGDSVAEALRDMTRTSPRKIYLGHLRILAIGESTAREGLKEILDYFKRNNALRTDFDIVIIKDRKAEEALKILTPIERIPAAQMFESLETSDKQLARIMRVSMDVLLADLTTEGKSLVLPGLGIVGSPDSGKGTENLKMANPPSKFRILGLSVFKYDKLIGWLTEKESSSYSFITDRVDTASFVMECPGGSGRITLDVIRSKTRIKGKVVQGIPKIDILVRTELKAGDVTCPLDLRNPEIIDDLGKTASSQIRESLMKTIDSVQGKYKADIFGFGEVIRRSDPKAWSKLKENWPQPFAEIEPNIIVDAKIRQLGASSNSISQSIR</sequence>
<comment type="similarity">
    <text evidence="2">Belongs to the GerABKC lipoprotein family.</text>
</comment>
<name>A0A916NK39_9BACL</name>